<protein>
    <submittedName>
        <fullName evidence="1">Uncharacterized protein</fullName>
    </submittedName>
</protein>
<evidence type="ECO:0000313" key="1">
    <source>
        <dbReference type="EMBL" id="JAD93918.1"/>
    </source>
</evidence>
<dbReference type="AlphaFoldDB" id="A0A0A9E4F8"/>
<dbReference type="EMBL" id="GBRH01203977">
    <property type="protein sequence ID" value="JAD93918.1"/>
    <property type="molecule type" value="Transcribed_RNA"/>
</dbReference>
<name>A0A0A9E4F8_ARUDO</name>
<reference evidence="1" key="1">
    <citation type="submission" date="2014-09" db="EMBL/GenBank/DDBJ databases">
        <authorList>
            <person name="Magalhaes I.L.F."/>
            <person name="Oliveira U."/>
            <person name="Santos F.R."/>
            <person name="Vidigal T.H.D.A."/>
            <person name="Brescovit A.D."/>
            <person name="Santos A.J."/>
        </authorList>
    </citation>
    <scope>NUCLEOTIDE SEQUENCE</scope>
    <source>
        <tissue evidence="1">Shoot tissue taken approximately 20 cm above the soil surface</tissue>
    </source>
</reference>
<sequence length="28" mass="3208">MSDELPWVSVFSVRVMRNSSYGSSTQAW</sequence>
<proteinExistence type="predicted"/>
<reference evidence="1" key="2">
    <citation type="journal article" date="2015" name="Data Brief">
        <title>Shoot transcriptome of the giant reed, Arundo donax.</title>
        <authorList>
            <person name="Barrero R.A."/>
            <person name="Guerrero F.D."/>
            <person name="Moolhuijzen P."/>
            <person name="Goolsby J.A."/>
            <person name="Tidwell J."/>
            <person name="Bellgard S.E."/>
            <person name="Bellgard M.I."/>
        </authorList>
    </citation>
    <scope>NUCLEOTIDE SEQUENCE</scope>
    <source>
        <tissue evidence="1">Shoot tissue taken approximately 20 cm above the soil surface</tissue>
    </source>
</reference>
<organism evidence="1">
    <name type="scientific">Arundo donax</name>
    <name type="common">Giant reed</name>
    <name type="synonym">Donax arundinaceus</name>
    <dbReference type="NCBI Taxonomy" id="35708"/>
    <lineage>
        <taxon>Eukaryota</taxon>
        <taxon>Viridiplantae</taxon>
        <taxon>Streptophyta</taxon>
        <taxon>Embryophyta</taxon>
        <taxon>Tracheophyta</taxon>
        <taxon>Spermatophyta</taxon>
        <taxon>Magnoliopsida</taxon>
        <taxon>Liliopsida</taxon>
        <taxon>Poales</taxon>
        <taxon>Poaceae</taxon>
        <taxon>PACMAD clade</taxon>
        <taxon>Arundinoideae</taxon>
        <taxon>Arundineae</taxon>
        <taxon>Arundo</taxon>
    </lineage>
</organism>
<accession>A0A0A9E4F8</accession>